<geneLocation type="plasmid" evidence="1">
    <name>pEc1675</name>
</geneLocation>
<keyword evidence="1" id="KW-0614">Plasmid</keyword>
<dbReference type="EMBL" id="MG516909">
    <property type="protein sequence ID" value="AVE26010.1"/>
    <property type="molecule type" value="Genomic_DNA"/>
</dbReference>
<reference evidence="1" key="1">
    <citation type="journal article" date="2018" name="Antimicrob. Agents Chemother.">
        <title>Characterization of the complete nucleotide sequences of IMP-4-encoding plasmids, belonging to diverse Inc families, recovered from Enterobacteriaceae of wildlife origin.</title>
        <authorList>
            <person name="Dolejska M."/>
            <person name="Papagiannitsis C.C."/>
            <person name="Pratova H."/>
            <person name="Medvecky M."/>
            <person name="Davidova Gerzova L."/>
            <person name="Valcek A."/>
        </authorList>
    </citation>
    <scope>NUCLEOTIDE SEQUENCE</scope>
    <source>
        <plasmid evidence="1">pEc1675</plasmid>
    </source>
</reference>
<dbReference type="AlphaFoldDB" id="A0A2L1KTX6"/>
<protein>
    <submittedName>
        <fullName evidence="1">Uncharacterized protein</fullName>
    </submittedName>
</protein>
<name>A0A2L1KTX6_ECOLX</name>
<organism evidence="1">
    <name type="scientific">Escherichia coli</name>
    <dbReference type="NCBI Taxonomy" id="562"/>
    <lineage>
        <taxon>Bacteria</taxon>
        <taxon>Pseudomonadati</taxon>
        <taxon>Pseudomonadota</taxon>
        <taxon>Gammaproteobacteria</taxon>
        <taxon>Enterobacterales</taxon>
        <taxon>Enterobacteriaceae</taxon>
        <taxon>Escherichia</taxon>
    </lineage>
</organism>
<evidence type="ECO:0000313" key="1">
    <source>
        <dbReference type="EMBL" id="AVE26010.1"/>
    </source>
</evidence>
<proteinExistence type="predicted"/>
<sequence>MSKHLPNKIKTRRLIIMATNETKEAKVSRYAAYIDALIAISPKSQATIAKEAGYKNPNNLSLIKSGKIPLPIDKVRALAKALDADSVRLMLMVLEERHPELLAFFRDEGTAPLTKDEKLVLEAFRRRFGDQRGASERVVEAIKSL</sequence>
<accession>A0A2L1KTX6</accession>